<name>J4GRF8_9APHY</name>
<dbReference type="EMBL" id="HE797117">
    <property type="protein sequence ID" value="CCM03550.1"/>
    <property type="molecule type" value="Genomic_DNA"/>
</dbReference>
<dbReference type="Proteomes" id="UP000006352">
    <property type="component" value="Unassembled WGS sequence"/>
</dbReference>
<dbReference type="OrthoDB" id="3944184at2759"/>
<sequence length="143" mass="15450">MAQGTPGTISAPAPYTVITPGGIFDFFYNINADYCKSSYAYSVYLATELPTSMSPSNQFMSGYYFGRYDAENYPAVPYPTNPAPPNLTMPNFAQPQGGFGGGNPATNATFYVLVLEEWDDCEGTIGRKIAMTANPIIYNATST</sequence>
<dbReference type="AlphaFoldDB" id="J4GRF8"/>
<evidence type="ECO:0000313" key="1">
    <source>
        <dbReference type="EMBL" id="CCM03550.1"/>
    </source>
</evidence>
<keyword evidence="2" id="KW-1185">Reference proteome</keyword>
<accession>J4GRF8</accession>
<dbReference type="InParanoid" id="J4GRF8"/>
<organism evidence="1 2">
    <name type="scientific">Fibroporia radiculosa</name>
    <dbReference type="NCBI Taxonomy" id="599839"/>
    <lineage>
        <taxon>Eukaryota</taxon>
        <taxon>Fungi</taxon>
        <taxon>Dikarya</taxon>
        <taxon>Basidiomycota</taxon>
        <taxon>Agaricomycotina</taxon>
        <taxon>Agaricomycetes</taxon>
        <taxon>Polyporales</taxon>
        <taxon>Fibroporiaceae</taxon>
        <taxon>Fibroporia</taxon>
    </lineage>
</organism>
<reference evidence="1 2" key="1">
    <citation type="journal article" date="2012" name="Appl. Environ. Microbiol.">
        <title>Short-read sequencing for genomic analysis of the brown rot fungus Fibroporia radiculosa.</title>
        <authorList>
            <person name="Tang J.D."/>
            <person name="Perkins A.D."/>
            <person name="Sonstegard T.S."/>
            <person name="Schroeder S.G."/>
            <person name="Burgess S.C."/>
            <person name="Diehl S.V."/>
        </authorList>
    </citation>
    <scope>NUCLEOTIDE SEQUENCE [LARGE SCALE GENOMIC DNA]</scope>
    <source>
        <strain evidence="1 2">TFFH 294</strain>
    </source>
</reference>
<dbReference type="RefSeq" id="XP_012182833.1">
    <property type="nucleotide sequence ID" value="XM_012327443.1"/>
</dbReference>
<proteinExistence type="predicted"/>
<evidence type="ECO:0000313" key="2">
    <source>
        <dbReference type="Proteomes" id="UP000006352"/>
    </source>
</evidence>
<gene>
    <name evidence="1" type="ORF">FIBRA_05686</name>
</gene>
<protein>
    <submittedName>
        <fullName evidence="1">Uncharacterized protein</fullName>
    </submittedName>
</protein>
<dbReference type="GeneID" id="24098461"/>
<dbReference type="HOGENOM" id="CLU_138681_0_0_1"/>